<keyword evidence="5" id="KW-1185">Reference proteome</keyword>
<evidence type="ECO:0000313" key="5">
    <source>
        <dbReference type="Proteomes" id="UP001497497"/>
    </source>
</evidence>
<keyword evidence="3" id="KW-0325">Glycoprotein</keyword>
<evidence type="ECO:0000256" key="2">
    <source>
        <dbReference type="ARBA" id="ARBA00022679"/>
    </source>
</evidence>
<reference evidence="4 5" key="1">
    <citation type="submission" date="2024-04" db="EMBL/GenBank/DDBJ databases">
        <authorList>
            <consortium name="Genoscope - CEA"/>
            <person name="William W."/>
        </authorList>
    </citation>
    <scope>NUCLEOTIDE SEQUENCE [LARGE SCALE GENOMIC DNA]</scope>
</reference>
<protein>
    <recommendedName>
        <fullName evidence="3">L-Fucosyltransferase</fullName>
        <ecNumber evidence="3">2.4.1.-</ecNumber>
    </recommendedName>
</protein>
<organism evidence="4 5">
    <name type="scientific">Lymnaea stagnalis</name>
    <name type="common">Great pond snail</name>
    <name type="synonym">Helix stagnalis</name>
    <dbReference type="NCBI Taxonomy" id="6523"/>
    <lineage>
        <taxon>Eukaryota</taxon>
        <taxon>Metazoa</taxon>
        <taxon>Spiralia</taxon>
        <taxon>Lophotrochozoa</taxon>
        <taxon>Mollusca</taxon>
        <taxon>Gastropoda</taxon>
        <taxon>Heterobranchia</taxon>
        <taxon>Euthyneura</taxon>
        <taxon>Panpulmonata</taxon>
        <taxon>Hygrophila</taxon>
        <taxon>Lymnaeoidea</taxon>
        <taxon>Lymnaeidae</taxon>
        <taxon>Lymnaea</taxon>
    </lineage>
</organism>
<evidence type="ECO:0000313" key="4">
    <source>
        <dbReference type="EMBL" id="CAL1534250.1"/>
    </source>
</evidence>
<dbReference type="EC" id="2.4.1.-" evidence="3"/>
<dbReference type="AlphaFoldDB" id="A0AAV2HLB1"/>
<keyword evidence="1 3" id="KW-0328">Glycosyltransferase</keyword>
<dbReference type="GO" id="GO:0032580">
    <property type="term" value="C:Golgi cisterna membrane"/>
    <property type="evidence" value="ECO:0007669"/>
    <property type="project" value="UniProtKB-SubCell"/>
</dbReference>
<keyword evidence="3" id="KW-0812">Transmembrane</keyword>
<keyword evidence="3" id="KW-0333">Golgi apparatus</keyword>
<gene>
    <name evidence="4" type="ORF">GSLYS_00008210001</name>
</gene>
<dbReference type="PANTHER" id="PTHR11927">
    <property type="entry name" value="GALACTOSIDE 2-L-FUCOSYLTRANSFERASE"/>
    <property type="match status" value="1"/>
</dbReference>
<comment type="caution">
    <text evidence="4">The sequence shown here is derived from an EMBL/GenBank/DDBJ whole genome shotgun (WGS) entry which is preliminary data.</text>
</comment>
<dbReference type="InterPro" id="IPR002516">
    <property type="entry name" value="Glyco_trans_11"/>
</dbReference>
<dbReference type="EMBL" id="CAXITT010000166">
    <property type="protein sequence ID" value="CAL1534250.1"/>
    <property type="molecule type" value="Genomic_DNA"/>
</dbReference>
<dbReference type="Pfam" id="PF01531">
    <property type="entry name" value="Glyco_transf_11"/>
    <property type="match status" value="1"/>
</dbReference>
<dbReference type="Proteomes" id="UP001497497">
    <property type="component" value="Unassembled WGS sequence"/>
</dbReference>
<comment type="similarity">
    <text evidence="3">Belongs to the glycosyltransferase 11 family.</text>
</comment>
<sequence length="322" mass="36666">MVLAVRTSALLKPFSCVVAALVVIALLLPSSDDPSGQRAPGRAPLLLLTVNHDNGRLGNKMFKYASLLGVARANGRHPFVNPYEADLDMARVFNLTHVELHDDVEWGYPLFGWSRVHETQYAYFDPVFRKLPSRDISLRGWMQSWKYFDLVQAEVRKEFTLVPSLRSHAENFKQEIRRSMPHKDLEFVAVHVRHTDQYSVKRMITCVAPKSFYVNAFNKMRTLLPDKTLVFVVAGNNLTWCKENILGNDVIVLPPQPPEVHFAVLSSCDHGIVSVGTYGWWAAWLTGGHVIYYTKFPVEGSHEAIHFVREDYYPPAWIAVDD</sequence>
<evidence type="ECO:0000256" key="1">
    <source>
        <dbReference type="ARBA" id="ARBA00022676"/>
    </source>
</evidence>
<accession>A0AAV2HLB1</accession>
<keyword evidence="2 3" id="KW-0808">Transferase</keyword>
<name>A0AAV2HLB1_LYMST</name>
<keyword evidence="3" id="KW-0735">Signal-anchor</keyword>
<dbReference type="GO" id="GO:0005975">
    <property type="term" value="P:carbohydrate metabolic process"/>
    <property type="evidence" value="ECO:0007669"/>
    <property type="project" value="InterPro"/>
</dbReference>
<dbReference type="CDD" id="cd11301">
    <property type="entry name" value="Fut1_Fut2_like"/>
    <property type="match status" value="1"/>
</dbReference>
<evidence type="ECO:0000256" key="3">
    <source>
        <dbReference type="RuleBase" id="RU363129"/>
    </source>
</evidence>
<comment type="subcellular location">
    <subcellularLocation>
        <location evidence="3">Golgi apparatus</location>
        <location evidence="3">Golgi stack membrane</location>
        <topology evidence="3">Single-pass type II membrane protein</topology>
    </subcellularLocation>
</comment>
<comment type="pathway">
    <text evidence="3">Protein modification; protein glycosylation.</text>
</comment>
<dbReference type="GO" id="GO:0008107">
    <property type="term" value="F:galactoside 2-alpha-L-fucosyltransferase activity"/>
    <property type="evidence" value="ECO:0007669"/>
    <property type="project" value="InterPro"/>
</dbReference>
<proteinExistence type="inferred from homology"/>
<dbReference type="PANTHER" id="PTHR11927:SF9">
    <property type="entry name" value="L-FUCOSYLTRANSFERASE"/>
    <property type="match status" value="1"/>
</dbReference>